<comment type="similarity">
    <text evidence="4">Belongs to the TonB-dependent receptor family.</text>
</comment>
<keyword evidence="1 4" id="KW-0813">Transport</keyword>
<dbReference type="InterPro" id="IPR008969">
    <property type="entry name" value="CarboxyPept-like_regulatory"/>
</dbReference>
<name>A0A420BIR5_SPHD1</name>
<dbReference type="EMBL" id="RAPY01000001">
    <property type="protein sequence ID" value="RKE56546.1"/>
    <property type="molecule type" value="Genomic_DNA"/>
</dbReference>
<proteinExistence type="inferred from homology"/>
<dbReference type="FunFam" id="2.170.130.10:FF:000003">
    <property type="entry name" value="SusC/RagA family TonB-linked outer membrane protein"/>
    <property type="match status" value="1"/>
</dbReference>
<dbReference type="OrthoDB" id="603589at2"/>
<evidence type="ECO:0000313" key="6">
    <source>
        <dbReference type="EMBL" id="RKE56546.1"/>
    </source>
</evidence>
<dbReference type="Pfam" id="PF07660">
    <property type="entry name" value="STN"/>
    <property type="match status" value="1"/>
</dbReference>
<keyword evidence="2 4" id="KW-0472">Membrane</keyword>
<dbReference type="SUPFAM" id="SSF56935">
    <property type="entry name" value="Porins"/>
    <property type="match status" value="1"/>
</dbReference>
<dbReference type="Gene3D" id="2.60.40.1120">
    <property type="entry name" value="Carboxypeptidase-like, regulatory domain"/>
    <property type="match status" value="1"/>
</dbReference>
<dbReference type="SUPFAM" id="SSF49464">
    <property type="entry name" value="Carboxypeptidase regulatory domain-like"/>
    <property type="match status" value="1"/>
</dbReference>
<feature type="domain" description="Secretin/TonB short N-terminal" evidence="5">
    <location>
        <begin position="65"/>
        <end position="116"/>
    </location>
</feature>
<dbReference type="InterPro" id="IPR012910">
    <property type="entry name" value="Plug_dom"/>
</dbReference>
<dbReference type="Proteomes" id="UP000286246">
    <property type="component" value="Unassembled WGS sequence"/>
</dbReference>
<evidence type="ECO:0000256" key="4">
    <source>
        <dbReference type="PROSITE-ProRule" id="PRU01360"/>
    </source>
</evidence>
<keyword evidence="4" id="KW-1134">Transmembrane beta strand</keyword>
<sequence length="1144" mass="126201">MKIIPGKEQHMFLIKTLLIMKFYLLLAFFGVVQAKTPVYSQKMNLHFKNSKVDLVLAEISKQAQLDLLYDSKLIKKASPVTLNLENATLNEALTALFRNQALEFEVIKKTLIIRPKESTGVARTAEVTENQKAINGSVKDQQGNPLAGVTVRIKNTQITTTTDGKGDFTIAPPSGSGQVILTFTYVGYESTERPADNKDHLNITLALANNNLDDVVVVGYGTQKKINVTGAVSSVNMADMRTPVPNLSNALAGKVAGIISVQSSGEPGYDNSNFTIRGIGTYAGNSSPLIIIDGVQRDDVNGGFGGSFNNIDPEDISSISLLKDASSTAMYGAKGANGVLIITTKRGVAGKPKISFKAETGFSGFTKTPQMLDGVKYMELQNEARTNMGSTPTYSDELIQKTKSGLDPYMYPNVNWIDEVYKKNSMLTNANINITGGGESVKYYISGSYYNQTGPYKVSNLNNYNPNLDFKRYDFRSNVDVNLSKTTSVQLNLTGMLVNSRYPGIGAGDLWYLAYATTPVAYPIQYPDGKWAGPLSGGGANPLNEVQNNGYSNEFKPIVQSVLTINQKLDAITEGLSAYARFSFDSYGEFNNRRSGKNDLWQATGRTPEGEFIFNQSRVGQQFLDYSQESFGQRVMYLEGNLNYDRTFNDHKIGGMFLYNMRNRLVSLSGSVIGSIPYRNQSLAGRINYGFRDKYLVEVNAGYTGSENFEKGKKFGLFPSASAGWVISNEEFFEPLKKTFSLLKIRGSYGVVGNDNIGDAQNRFPYLTQIGDGGSTGFGLNGSWVGGKTERVMGVENLTWEKSYKTGIGLEIGLWNKLNLIFDGFAERRKNILIARESISSIAGYNSLFVYANIGEMDNKGMDASIEYNDKFGDVGLRLFGNVTYSRNKIVFADEPARRYGYQSRTGTRFGEYQGHIALGYFTSKEEIESAPQQKFSPVSPGDIRYKNLNAEDDNIIDPYDRTYLGKSWFPSWLYGAGFSVSYKNFDLSLFFQGVADVGIMANGSEIPGKGMGVNGVGVLPFSGLGIYPNNTMSIVEDRWTAENPRQDAYYPRLTMASGSDNNYINSTHWLKDGAYIRMKQASVGYTIKAKGLDKLGFTSLYVYSSGQNLLTFSKFKLWDPELGSNGAKYPLNRMITFGVRAQF</sequence>
<protein>
    <submittedName>
        <fullName evidence="6">TonB-linked SusC/RagA family outer membrane protein</fullName>
    </submittedName>
</protein>
<accession>A0A420BIR5</accession>
<keyword evidence="7" id="KW-1185">Reference proteome</keyword>
<evidence type="ECO:0000256" key="1">
    <source>
        <dbReference type="ARBA" id="ARBA00022448"/>
    </source>
</evidence>
<dbReference type="Pfam" id="PF07715">
    <property type="entry name" value="Plug"/>
    <property type="match status" value="1"/>
</dbReference>
<comment type="caution">
    <text evidence="6">The sequence shown here is derived from an EMBL/GenBank/DDBJ whole genome shotgun (WGS) entry which is preliminary data.</text>
</comment>
<dbReference type="InterPro" id="IPR039426">
    <property type="entry name" value="TonB-dep_rcpt-like"/>
</dbReference>
<evidence type="ECO:0000313" key="7">
    <source>
        <dbReference type="Proteomes" id="UP000286246"/>
    </source>
</evidence>
<dbReference type="NCBIfam" id="TIGR04056">
    <property type="entry name" value="OMP_RagA_SusC"/>
    <property type="match status" value="1"/>
</dbReference>
<dbReference type="AlphaFoldDB" id="A0A420BIR5"/>
<gene>
    <name evidence="6" type="ORF">DFQ12_1411</name>
</gene>
<dbReference type="RefSeq" id="WP_120258204.1">
    <property type="nucleotide sequence ID" value="NZ_RAPY01000001.1"/>
</dbReference>
<dbReference type="NCBIfam" id="TIGR04057">
    <property type="entry name" value="SusC_RagA_signa"/>
    <property type="match status" value="1"/>
</dbReference>
<comment type="subcellular location">
    <subcellularLocation>
        <location evidence="4">Cell outer membrane</location>
        <topology evidence="4">Multi-pass membrane protein</topology>
    </subcellularLocation>
</comment>
<evidence type="ECO:0000256" key="2">
    <source>
        <dbReference type="ARBA" id="ARBA00023136"/>
    </source>
</evidence>
<keyword evidence="4" id="KW-0812">Transmembrane</keyword>
<organism evidence="6 7">
    <name type="scientific">Sphingobacterium detergens</name>
    <dbReference type="NCBI Taxonomy" id="1145106"/>
    <lineage>
        <taxon>Bacteria</taxon>
        <taxon>Pseudomonadati</taxon>
        <taxon>Bacteroidota</taxon>
        <taxon>Sphingobacteriia</taxon>
        <taxon>Sphingobacteriales</taxon>
        <taxon>Sphingobacteriaceae</taxon>
        <taxon>Sphingobacterium</taxon>
    </lineage>
</organism>
<evidence type="ECO:0000259" key="5">
    <source>
        <dbReference type="SMART" id="SM00965"/>
    </source>
</evidence>
<dbReference type="Gene3D" id="2.170.130.10">
    <property type="entry name" value="TonB-dependent receptor, plug domain"/>
    <property type="match status" value="1"/>
</dbReference>
<dbReference type="Pfam" id="PF13715">
    <property type="entry name" value="CarbopepD_reg_2"/>
    <property type="match status" value="1"/>
</dbReference>
<evidence type="ECO:0000256" key="3">
    <source>
        <dbReference type="ARBA" id="ARBA00023237"/>
    </source>
</evidence>
<dbReference type="GO" id="GO:0009279">
    <property type="term" value="C:cell outer membrane"/>
    <property type="evidence" value="ECO:0007669"/>
    <property type="project" value="UniProtKB-SubCell"/>
</dbReference>
<dbReference type="PROSITE" id="PS52016">
    <property type="entry name" value="TONB_DEPENDENT_REC_3"/>
    <property type="match status" value="1"/>
</dbReference>
<reference evidence="6 7" key="1">
    <citation type="submission" date="2018-09" db="EMBL/GenBank/DDBJ databases">
        <title>Genomic Encyclopedia of Type Strains, Phase III (KMG-III): the genomes of soil and plant-associated and newly described type strains.</title>
        <authorList>
            <person name="Whitman W."/>
        </authorList>
    </citation>
    <scope>NUCLEOTIDE SEQUENCE [LARGE SCALE GENOMIC DNA]</scope>
    <source>
        <strain evidence="6 7">CECT 7938</strain>
    </source>
</reference>
<dbReference type="InterPro" id="IPR023997">
    <property type="entry name" value="TonB-dep_OMP_SusC/RagA_CS"/>
</dbReference>
<dbReference type="InterPro" id="IPR011662">
    <property type="entry name" value="Secretin/TonB_short_N"/>
</dbReference>
<keyword evidence="3 4" id="KW-0998">Cell outer membrane</keyword>
<dbReference type="InterPro" id="IPR037066">
    <property type="entry name" value="Plug_dom_sf"/>
</dbReference>
<dbReference type="SMART" id="SM00965">
    <property type="entry name" value="STN"/>
    <property type="match status" value="1"/>
</dbReference>
<dbReference type="InterPro" id="IPR023996">
    <property type="entry name" value="TonB-dep_OMP_SusC/RagA"/>
</dbReference>